<evidence type="ECO:0000313" key="2">
    <source>
        <dbReference type="Proteomes" id="UP001059209"/>
    </source>
</evidence>
<accession>A0ABY5Y448</accession>
<dbReference type="PROSITE" id="PS51257">
    <property type="entry name" value="PROKAR_LIPOPROTEIN"/>
    <property type="match status" value="1"/>
</dbReference>
<evidence type="ECO:0000313" key="1">
    <source>
        <dbReference type="EMBL" id="UWX53628.1"/>
    </source>
</evidence>
<dbReference type="SUPFAM" id="SSF101478">
    <property type="entry name" value="ADP-ribosylglycohydrolase"/>
    <property type="match status" value="1"/>
</dbReference>
<dbReference type="Proteomes" id="UP001059209">
    <property type="component" value="Chromosome"/>
</dbReference>
<reference evidence="1" key="1">
    <citation type="submission" date="2022-09" db="EMBL/GenBank/DDBJ databases">
        <title>Maribacter litopenaei sp. nov., isolated from the intestinal tract of the Pacific White Shrimp, Litopenaeus vannamei.</title>
        <authorList>
            <person name="Kim S.Y."/>
            <person name="Hwang C.Y."/>
        </authorList>
    </citation>
    <scope>NUCLEOTIDE SEQUENCE</scope>
    <source>
        <strain evidence="1">HL-LV01</strain>
    </source>
</reference>
<dbReference type="InterPro" id="IPR036705">
    <property type="entry name" value="Ribosyl_crysJ1_sf"/>
</dbReference>
<gene>
    <name evidence="1" type="ORF">NYZ99_10550</name>
</gene>
<dbReference type="EMBL" id="CP104205">
    <property type="protein sequence ID" value="UWX53628.1"/>
    <property type="molecule type" value="Genomic_DNA"/>
</dbReference>
<dbReference type="InterPro" id="IPR005502">
    <property type="entry name" value="Ribosyl_crysJ1"/>
</dbReference>
<protein>
    <submittedName>
        <fullName evidence="1">ADP-ribosylglycohydrolase family protein</fullName>
    </submittedName>
</protein>
<dbReference type="RefSeq" id="WP_260571103.1">
    <property type="nucleotide sequence ID" value="NZ_CP104205.1"/>
</dbReference>
<proteinExistence type="predicted"/>
<dbReference type="Gene3D" id="1.10.4080.10">
    <property type="entry name" value="ADP-ribosylation/Crystallin J1"/>
    <property type="match status" value="1"/>
</dbReference>
<organism evidence="1 2">
    <name type="scientific">Maribacter litopenaei</name>
    <dbReference type="NCBI Taxonomy" id="2976127"/>
    <lineage>
        <taxon>Bacteria</taxon>
        <taxon>Pseudomonadati</taxon>
        <taxon>Bacteroidota</taxon>
        <taxon>Flavobacteriia</taxon>
        <taxon>Flavobacteriales</taxon>
        <taxon>Flavobacteriaceae</taxon>
        <taxon>Maribacter</taxon>
    </lineage>
</organism>
<sequence>MTKTLLKNFSMKNRAFCYSVLALSLLACKNDPKEKPSSEEVESITISRDTYKDQLYGFWLGQCIANWTGLVTEMDKIGNIGDIKTGDFYTRADWGQQDQPSIWAEGIPSDLSPTIDFVFRDTTEVWGADDDTDIEYMYQHLLDVNNTSLLSPEQIRDGWLKHIRTEEENYLWVSNQKAFDLMKEGVLPPETGSPERNEHFEMIDAQLTTEIFGLFAPARPDVARKLAELPIQTVASEEAEDISQFYVTMYSLAAVPSKKPISERIKGMAQEARKTLPNTEYSAKMYDYVQSLYESGIPWEQTRDSIYQRYQVNQMDGYDITSQNLYCNGCFAAGINFAASLVSLFYGEGDLKETIQIGVLTGWDSDNPTATWGGMLGFMLGKQGVENAFGRKFSNRFHIHRTRQNFPNDGMDTFEEMAEKGIRITEKVIQVEMGGTIDAENNTWIIPKSTQL</sequence>
<name>A0ABY5Y448_9FLAO</name>
<dbReference type="Pfam" id="PF03747">
    <property type="entry name" value="ADP_ribosyl_GH"/>
    <property type="match status" value="1"/>
</dbReference>
<keyword evidence="2" id="KW-1185">Reference proteome</keyword>